<protein>
    <submittedName>
        <fullName evidence="8">Glycoside hydrolase/deacetylase</fullName>
    </submittedName>
</protein>
<comment type="caution">
    <text evidence="8">The sequence shown here is derived from an EMBL/GenBank/DDBJ whole genome shotgun (WGS) entry which is preliminary data.</text>
</comment>
<evidence type="ECO:0000256" key="1">
    <source>
        <dbReference type="ARBA" id="ARBA00001941"/>
    </source>
</evidence>
<dbReference type="GO" id="GO:0005975">
    <property type="term" value="P:carbohydrate metabolic process"/>
    <property type="evidence" value="ECO:0007669"/>
    <property type="project" value="InterPro"/>
</dbReference>
<dbReference type="AlphaFoldDB" id="A0A1Y1XX98"/>
<dbReference type="PROSITE" id="PS51677">
    <property type="entry name" value="NODB"/>
    <property type="match status" value="1"/>
</dbReference>
<dbReference type="STRING" id="1314790.A0A1Y1XX98"/>
<evidence type="ECO:0000256" key="5">
    <source>
        <dbReference type="ARBA" id="ARBA00023277"/>
    </source>
</evidence>
<reference evidence="8 9" key="1">
    <citation type="submission" date="2016-07" db="EMBL/GenBank/DDBJ databases">
        <title>Pervasive Adenine N6-methylation of Active Genes in Fungi.</title>
        <authorList>
            <consortium name="DOE Joint Genome Institute"/>
            <person name="Mondo S.J."/>
            <person name="Dannebaum R.O."/>
            <person name="Kuo R.C."/>
            <person name="Labutti K."/>
            <person name="Haridas S."/>
            <person name="Kuo A."/>
            <person name="Salamov A."/>
            <person name="Ahrendt S.R."/>
            <person name="Lipzen A."/>
            <person name="Sullivan W."/>
            <person name="Andreopoulos W.B."/>
            <person name="Clum A."/>
            <person name="Lindquist E."/>
            <person name="Daum C."/>
            <person name="Ramamoorthy G.K."/>
            <person name="Gryganskyi A."/>
            <person name="Culley D."/>
            <person name="Magnuson J.K."/>
            <person name="James T.Y."/>
            <person name="O'Malley M.A."/>
            <person name="Stajich J.E."/>
            <person name="Spatafora J.W."/>
            <person name="Visel A."/>
            <person name="Grigoriev I.V."/>
        </authorList>
    </citation>
    <scope>NUCLEOTIDE SEQUENCE [LARGE SCALE GENOMIC DNA]</scope>
    <source>
        <strain evidence="8 9">CBS 931.73</strain>
    </source>
</reference>
<feature type="signal peptide" evidence="6">
    <location>
        <begin position="1"/>
        <end position="21"/>
    </location>
</feature>
<dbReference type="InterPro" id="IPR002509">
    <property type="entry name" value="NODB_dom"/>
</dbReference>
<keyword evidence="4 8" id="KW-0378">Hydrolase</keyword>
<keyword evidence="3 6" id="KW-0732">Signal</keyword>
<dbReference type="PANTHER" id="PTHR46471">
    <property type="entry name" value="CHITIN DEACETYLASE"/>
    <property type="match status" value="1"/>
</dbReference>
<dbReference type="SUPFAM" id="SSF88713">
    <property type="entry name" value="Glycoside hydrolase/deacetylase"/>
    <property type="match status" value="1"/>
</dbReference>
<evidence type="ECO:0000313" key="9">
    <source>
        <dbReference type="Proteomes" id="UP000193498"/>
    </source>
</evidence>
<keyword evidence="2" id="KW-0479">Metal-binding</keyword>
<accession>A0A1Y1XX98</accession>
<evidence type="ECO:0000259" key="7">
    <source>
        <dbReference type="PROSITE" id="PS51677"/>
    </source>
</evidence>
<feature type="domain" description="NodB homology" evidence="7">
    <location>
        <begin position="42"/>
        <end position="225"/>
    </location>
</feature>
<dbReference type="Proteomes" id="UP000193498">
    <property type="component" value="Unassembled WGS sequence"/>
</dbReference>
<keyword evidence="9" id="KW-1185">Reference proteome</keyword>
<dbReference type="OrthoDB" id="2125469at2759"/>
<sequence>MLFKIPISLSFLLFTFMSVESHPLLKRDVQPGIRYEKCASNGMVALTFDDGPASVLTEELLKVLKVAGVSATFFVVGTMVEQNPEVVLKALNDGHHIGSHTHTHANLDTLQASEIEDEVDKAAIAIENAIGKKPQYFRCPYGACTGDTLDILGAKKLKLIHWNLDTSDWQTKNATKTVDAYRAALSKADASSESFISLQHDIHASTIEAIAESIDVIKRYGFKPVDMAECLGDSELYF</sequence>
<dbReference type="Gene3D" id="3.20.20.370">
    <property type="entry name" value="Glycoside hydrolase/deacetylase"/>
    <property type="match status" value="1"/>
</dbReference>
<keyword evidence="5" id="KW-0119">Carbohydrate metabolism</keyword>
<dbReference type="PANTHER" id="PTHR46471:SF2">
    <property type="entry name" value="CHITIN DEACETYLASE-RELATED"/>
    <property type="match status" value="1"/>
</dbReference>
<evidence type="ECO:0000256" key="6">
    <source>
        <dbReference type="SAM" id="SignalP"/>
    </source>
</evidence>
<evidence type="ECO:0000256" key="3">
    <source>
        <dbReference type="ARBA" id="ARBA00022729"/>
    </source>
</evidence>
<organism evidence="8 9">
    <name type="scientific">Basidiobolus meristosporus CBS 931.73</name>
    <dbReference type="NCBI Taxonomy" id="1314790"/>
    <lineage>
        <taxon>Eukaryota</taxon>
        <taxon>Fungi</taxon>
        <taxon>Fungi incertae sedis</taxon>
        <taxon>Zoopagomycota</taxon>
        <taxon>Entomophthoromycotina</taxon>
        <taxon>Basidiobolomycetes</taxon>
        <taxon>Basidiobolales</taxon>
        <taxon>Basidiobolaceae</taxon>
        <taxon>Basidiobolus</taxon>
    </lineage>
</organism>
<evidence type="ECO:0000256" key="4">
    <source>
        <dbReference type="ARBA" id="ARBA00022801"/>
    </source>
</evidence>
<comment type="cofactor">
    <cofactor evidence="1">
        <name>Co(2+)</name>
        <dbReference type="ChEBI" id="CHEBI:48828"/>
    </cofactor>
</comment>
<proteinExistence type="predicted"/>
<feature type="chain" id="PRO_5010987435" evidence="6">
    <location>
        <begin position="22"/>
        <end position="238"/>
    </location>
</feature>
<name>A0A1Y1XX98_9FUNG</name>
<dbReference type="Pfam" id="PF01522">
    <property type="entry name" value="Polysacc_deac_1"/>
    <property type="match status" value="1"/>
</dbReference>
<evidence type="ECO:0000256" key="2">
    <source>
        <dbReference type="ARBA" id="ARBA00022723"/>
    </source>
</evidence>
<dbReference type="EMBL" id="MCFE01000384">
    <property type="protein sequence ID" value="ORX90363.1"/>
    <property type="molecule type" value="Genomic_DNA"/>
</dbReference>
<dbReference type="GO" id="GO:0016810">
    <property type="term" value="F:hydrolase activity, acting on carbon-nitrogen (but not peptide) bonds"/>
    <property type="evidence" value="ECO:0007669"/>
    <property type="project" value="InterPro"/>
</dbReference>
<evidence type="ECO:0000313" key="8">
    <source>
        <dbReference type="EMBL" id="ORX90363.1"/>
    </source>
</evidence>
<dbReference type="InParanoid" id="A0A1Y1XX98"/>
<gene>
    <name evidence="8" type="ORF">K493DRAFT_380828</name>
</gene>
<dbReference type="GO" id="GO:0046872">
    <property type="term" value="F:metal ion binding"/>
    <property type="evidence" value="ECO:0007669"/>
    <property type="project" value="UniProtKB-KW"/>
</dbReference>
<dbReference type="InterPro" id="IPR011330">
    <property type="entry name" value="Glyco_hydro/deAcase_b/a-brl"/>
</dbReference>